<dbReference type="Proteomes" id="UP000254866">
    <property type="component" value="Unassembled WGS sequence"/>
</dbReference>
<reference evidence="2 3" key="1">
    <citation type="journal article" date="2018" name="IMA Fungus">
        <title>IMA Genome-F 9: Draft genome sequence of Annulohypoxylon stygium, Aspergillus mulundensis, Berkeleyomyces basicola (syn. Thielaviopsis basicola), Ceratocystis smalleyi, two Cercospora beticola strains, Coleophoma cylindrospora, Fusarium fracticaudum, Phialophora cf. hyalina, and Morchella septimelata.</title>
        <authorList>
            <person name="Wingfield B.D."/>
            <person name="Bills G.F."/>
            <person name="Dong Y."/>
            <person name="Huang W."/>
            <person name="Nel W.J."/>
            <person name="Swalarsk-Parry B.S."/>
            <person name="Vaghefi N."/>
            <person name="Wilken P.M."/>
            <person name="An Z."/>
            <person name="de Beer Z.W."/>
            <person name="De Vos L."/>
            <person name="Chen L."/>
            <person name="Duong T.A."/>
            <person name="Gao Y."/>
            <person name="Hammerbacher A."/>
            <person name="Kikkert J.R."/>
            <person name="Li Y."/>
            <person name="Li H."/>
            <person name="Li K."/>
            <person name="Li Q."/>
            <person name="Liu X."/>
            <person name="Ma X."/>
            <person name="Naidoo K."/>
            <person name="Pethybridge S.J."/>
            <person name="Sun J."/>
            <person name="Steenkamp E.T."/>
            <person name="van der Nest M.A."/>
            <person name="van Wyk S."/>
            <person name="Wingfield M.J."/>
            <person name="Xiong C."/>
            <person name="Yue Q."/>
            <person name="Zhang X."/>
        </authorList>
    </citation>
    <scope>NUCLEOTIDE SEQUENCE [LARGE SCALE GENOMIC DNA]</scope>
    <source>
        <strain evidence="2 3">BP 5553</strain>
    </source>
</reference>
<dbReference type="OrthoDB" id="3786236at2759"/>
<dbReference type="Pfam" id="PF14273">
    <property type="entry name" value="DUF4360"/>
    <property type="match status" value="1"/>
</dbReference>
<evidence type="ECO:0000256" key="1">
    <source>
        <dbReference type="SAM" id="SignalP"/>
    </source>
</evidence>
<dbReference type="AlphaFoldDB" id="A0A370T8Q7"/>
<sequence>MGPFSTRSFALFLGITLATAAPAPATSDAQVVSGAPAEANARLADFGYAGSGCPQGSATSGFDAAVNCNRFYFPDLTASIAPGDSQSDHSNNCLMQISLDCDPGWKFTVKPHNTKLTAHVNLRDGVAASYITTYDIIGTGQARGVVQYSFTGPRNDNPSVADPAPSTSYPTSKCGGGILVVDRRVSLSKGTSSSPVGSMQLWGDANDGDGTNANFVPWGAIEWSRC</sequence>
<protein>
    <recommendedName>
        <fullName evidence="4">Secreted protein</fullName>
    </recommendedName>
</protein>
<name>A0A370T8Q7_9HELO</name>
<evidence type="ECO:0008006" key="4">
    <source>
        <dbReference type="Google" id="ProtNLM"/>
    </source>
</evidence>
<evidence type="ECO:0000313" key="2">
    <source>
        <dbReference type="EMBL" id="RDL29799.1"/>
    </source>
</evidence>
<dbReference type="PANTHER" id="PTHR38847">
    <property type="match status" value="1"/>
</dbReference>
<proteinExistence type="predicted"/>
<dbReference type="EMBL" id="NPIC01000018">
    <property type="protein sequence ID" value="RDL29799.1"/>
    <property type="molecule type" value="Genomic_DNA"/>
</dbReference>
<organism evidence="2 3">
    <name type="scientific">Venustampulla echinocandica</name>
    <dbReference type="NCBI Taxonomy" id="2656787"/>
    <lineage>
        <taxon>Eukaryota</taxon>
        <taxon>Fungi</taxon>
        <taxon>Dikarya</taxon>
        <taxon>Ascomycota</taxon>
        <taxon>Pezizomycotina</taxon>
        <taxon>Leotiomycetes</taxon>
        <taxon>Helotiales</taxon>
        <taxon>Pleuroascaceae</taxon>
        <taxon>Venustampulla</taxon>
    </lineage>
</organism>
<dbReference type="STRING" id="2656787.A0A370T8Q7"/>
<keyword evidence="1" id="KW-0732">Signal</keyword>
<dbReference type="RefSeq" id="XP_031864556.1">
    <property type="nucleotide sequence ID" value="XM_032019287.1"/>
</dbReference>
<dbReference type="GeneID" id="43603513"/>
<feature type="chain" id="PRO_5016836425" description="Secreted protein" evidence="1">
    <location>
        <begin position="21"/>
        <end position="226"/>
    </location>
</feature>
<feature type="signal peptide" evidence="1">
    <location>
        <begin position="1"/>
        <end position="20"/>
    </location>
</feature>
<comment type="caution">
    <text evidence="2">The sequence shown here is derived from an EMBL/GenBank/DDBJ whole genome shotgun (WGS) entry which is preliminary data.</text>
</comment>
<keyword evidence="3" id="KW-1185">Reference proteome</keyword>
<accession>A0A370T8Q7</accession>
<evidence type="ECO:0000313" key="3">
    <source>
        <dbReference type="Proteomes" id="UP000254866"/>
    </source>
</evidence>
<gene>
    <name evidence="2" type="ORF">BP5553_10664</name>
</gene>
<dbReference type="PANTHER" id="PTHR38847:SF1">
    <property type="entry name" value="PSEUDOURIDINE SYNTHASE RSUA_RLUA-LIKE DOMAIN-CONTAINING PROTEIN"/>
    <property type="match status" value="1"/>
</dbReference>
<dbReference type="InterPro" id="IPR025649">
    <property type="entry name" value="DUF4360"/>
</dbReference>